<sequence length="60" mass="6435">MESRGMIWILTWLGSAVATAVVAEFKGRRVMSWFLLGGVLGPLALAAVLVMKGLDNDTDV</sequence>
<keyword evidence="3" id="KW-1185">Reference proteome</keyword>
<comment type="caution">
    <text evidence="2">The sequence shown here is derived from an EMBL/GenBank/DDBJ whole genome shotgun (WGS) entry which is preliminary data.</text>
</comment>
<dbReference type="EMBL" id="VFFF01000001">
    <property type="protein sequence ID" value="TNY32940.1"/>
    <property type="molecule type" value="Genomic_DNA"/>
</dbReference>
<protein>
    <recommendedName>
        <fullName evidence="4">Antitermination protein NusB</fullName>
    </recommendedName>
</protein>
<dbReference type="AlphaFoldDB" id="A0A5C5GEK9"/>
<evidence type="ECO:0000256" key="1">
    <source>
        <dbReference type="SAM" id="Phobius"/>
    </source>
</evidence>
<evidence type="ECO:0000313" key="3">
    <source>
        <dbReference type="Proteomes" id="UP000314011"/>
    </source>
</evidence>
<evidence type="ECO:0008006" key="4">
    <source>
        <dbReference type="Google" id="ProtNLM"/>
    </source>
</evidence>
<name>A0A5C5GEK9_9RHOB</name>
<accession>A0A5C5GEK9</accession>
<gene>
    <name evidence="2" type="ORF">FHY64_06590</name>
</gene>
<keyword evidence="1" id="KW-0472">Membrane</keyword>
<keyword evidence="1" id="KW-0812">Transmembrane</keyword>
<evidence type="ECO:0000313" key="2">
    <source>
        <dbReference type="EMBL" id="TNY32940.1"/>
    </source>
</evidence>
<organism evidence="2 3">
    <name type="scientific">Pelagovum pacificum</name>
    <dbReference type="NCBI Taxonomy" id="2588711"/>
    <lineage>
        <taxon>Bacteria</taxon>
        <taxon>Pseudomonadati</taxon>
        <taxon>Pseudomonadota</taxon>
        <taxon>Alphaproteobacteria</taxon>
        <taxon>Rhodobacterales</taxon>
        <taxon>Paracoccaceae</taxon>
        <taxon>Pelagovum</taxon>
    </lineage>
</organism>
<reference evidence="2 3" key="1">
    <citation type="submission" date="2019-06" db="EMBL/GenBank/DDBJ databases">
        <title>Genome of new Rhodobacteraceae sp. SM1903.</title>
        <authorList>
            <person name="Ren X."/>
        </authorList>
    </citation>
    <scope>NUCLEOTIDE SEQUENCE [LARGE SCALE GENOMIC DNA]</scope>
    <source>
        <strain evidence="2 3">SM1903</strain>
    </source>
</reference>
<proteinExistence type="predicted"/>
<keyword evidence="1" id="KW-1133">Transmembrane helix</keyword>
<feature type="transmembrane region" description="Helical" evidence="1">
    <location>
        <begin position="33"/>
        <end position="51"/>
    </location>
</feature>
<dbReference type="Proteomes" id="UP000314011">
    <property type="component" value="Unassembled WGS sequence"/>
</dbReference>